<name>A0A7I8L6Q2_SPIIN</name>
<feature type="transmembrane region" description="Helical" evidence="1">
    <location>
        <begin position="45"/>
        <end position="66"/>
    </location>
</feature>
<proteinExistence type="predicted"/>
<evidence type="ECO:0000256" key="1">
    <source>
        <dbReference type="SAM" id="Phobius"/>
    </source>
</evidence>
<evidence type="ECO:0000313" key="4">
    <source>
        <dbReference type="Proteomes" id="UP000663760"/>
    </source>
</evidence>
<organism evidence="3 4">
    <name type="scientific">Spirodela intermedia</name>
    <name type="common">Intermediate duckweed</name>
    <dbReference type="NCBI Taxonomy" id="51605"/>
    <lineage>
        <taxon>Eukaryota</taxon>
        <taxon>Viridiplantae</taxon>
        <taxon>Streptophyta</taxon>
        <taxon>Embryophyta</taxon>
        <taxon>Tracheophyta</taxon>
        <taxon>Spermatophyta</taxon>
        <taxon>Magnoliopsida</taxon>
        <taxon>Liliopsida</taxon>
        <taxon>Araceae</taxon>
        <taxon>Lemnoideae</taxon>
        <taxon>Spirodela</taxon>
    </lineage>
</organism>
<dbReference type="EMBL" id="LR746274">
    <property type="protein sequence ID" value="CAA7405707.1"/>
    <property type="molecule type" value="Genomic_DNA"/>
</dbReference>
<dbReference type="Gene3D" id="3.40.50.150">
    <property type="entry name" value="Vaccinia Virus protein VP39"/>
    <property type="match status" value="1"/>
</dbReference>
<dbReference type="OrthoDB" id="10017101at2759"/>
<keyword evidence="1" id="KW-0812">Transmembrane</keyword>
<dbReference type="CDD" id="cd02440">
    <property type="entry name" value="AdoMet_MTases"/>
    <property type="match status" value="1"/>
</dbReference>
<feature type="domain" description="Methyltransferase type 11" evidence="2">
    <location>
        <begin position="145"/>
        <end position="260"/>
    </location>
</feature>
<gene>
    <name evidence="3" type="ORF">SI8410_11016385</name>
</gene>
<dbReference type="PANTHER" id="PTHR45277">
    <property type="entry name" value="EXPRESSED PROTEIN"/>
    <property type="match status" value="1"/>
</dbReference>
<dbReference type="InterPro" id="IPR013216">
    <property type="entry name" value="Methyltransf_11"/>
</dbReference>
<dbReference type="AlphaFoldDB" id="A0A7I8L6Q2"/>
<evidence type="ECO:0000259" key="2">
    <source>
        <dbReference type="Pfam" id="PF08241"/>
    </source>
</evidence>
<dbReference type="Pfam" id="PF08241">
    <property type="entry name" value="Methyltransf_11"/>
    <property type="match status" value="1"/>
</dbReference>
<reference evidence="3" key="1">
    <citation type="submission" date="2020-02" db="EMBL/GenBank/DDBJ databases">
        <authorList>
            <person name="Scholz U."/>
            <person name="Mascher M."/>
            <person name="Fiebig A."/>
        </authorList>
    </citation>
    <scope>NUCLEOTIDE SEQUENCE</scope>
</reference>
<dbReference type="InterPro" id="IPR029063">
    <property type="entry name" value="SAM-dependent_MTases_sf"/>
</dbReference>
<accession>A0A7I8L6Q2</accession>
<keyword evidence="1" id="KW-1133">Transmembrane helix</keyword>
<dbReference type="Proteomes" id="UP000663760">
    <property type="component" value="Chromosome 11"/>
</dbReference>
<sequence>MADRVFRSGRRRCSIDHSLAGKSCGGGRDWRQIYAVYGTGEGQTLAFLLVHAALFAALSLSLLLYFSAVLEGLEGARARLVPALLVPFPVVRFLVGFVGSVAAFFSVCLLFAAGNVLYSSVALHWEMAQRMLQAVPDWSTVRSVLDVGCGRGILLNAVAARLKKEGSCGRVVGLALRREAAVAALRRAWAEGVGEYVTCRDGDARRLPFADGYFDVVVSAVHLSAVGRERRGSSSASAAAAERGRGLGEVVRVLKPGGVGVVWDLVCVPEYAQRLREMRMEDVRVSERVTAYMVSSHIVSFRKPAAATDGATTAPPDWRANIG</sequence>
<evidence type="ECO:0000313" key="3">
    <source>
        <dbReference type="EMBL" id="CAA7405707.1"/>
    </source>
</evidence>
<keyword evidence="4" id="KW-1185">Reference proteome</keyword>
<keyword evidence="1" id="KW-0472">Membrane</keyword>
<dbReference type="GO" id="GO:0008757">
    <property type="term" value="F:S-adenosylmethionine-dependent methyltransferase activity"/>
    <property type="evidence" value="ECO:0007669"/>
    <property type="project" value="InterPro"/>
</dbReference>
<dbReference type="SUPFAM" id="SSF53335">
    <property type="entry name" value="S-adenosyl-L-methionine-dependent methyltransferases"/>
    <property type="match status" value="1"/>
</dbReference>
<protein>
    <recommendedName>
        <fullName evidence="2">Methyltransferase type 11 domain-containing protein</fullName>
    </recommendedName>
</protein>
<dbReference type="PANTHER" id="PTHR45277:SF1">
    <property type="entry name" value="EXPRESSED PROTEIN"/>
    <property type="match status" value="1"/>
</dbReference>